<reference evidence="3" key="1">
    <citation type="submission" date="2016-06" db="UniProtKB">
        <authorList>
            <consortium name="WormBaseParasite"/>
        </authorList>
    </citation>
    <scope>IDENTIFICATION</scope>
</reference>
<accession>A0A183EN27</accession>
<evidence type="ECO:0000313" key="3">
    <source>
        <dbReference type="WBParaSite" id="GPUH_0002239501-mRNA-1"/>
    </source>
</evidence>
<dbReference type="WBParaSite" id="GPUH_0002239501-mRNA-1">
    <property type="protein sequence ID" value="GPUH_0002239501-mRNA-1"/>
    <property type="gene ID" value="GPUH_0002239501"/>
</dbReference>
<feature type="region of interest" description="Disordered" evidence="1">
    <location>
        <begin position="123"/>
        <end position="145"/>
    </location>
</feature>
<feature type="domain" description="CID" evidence="2">
    <location>
        <begin position="1"/>
        <end position="26"/>
    </location>
</feature>
<dbReference type="AlphaFoldDB" id="A0A183EN27"/>
<evidence type="ECO:0000259" key="2">
    <source>
        <dbReference type="PROSITE" id="PS51391"/>
    </source>
</evidence>
<evidence type="ECO:0000256" key="1">
    <source>
        <dbReference type="SAM" id="MobiDB-lite"/>
    </source>
</evidence>
<dbReference type="InterPro" id="IPR006569">
    <property type="entry name" value="CID_dom"/>
</dbReference>
<sequence length="199" mass="22488">LDIFEERQIYSKSQLADMRAAQSDSNEMEDNSLLDFDTGCLIRDIEGYHKGNLVMERARELLSRSDFNFRDKIKSRMKEIERAKRSFALQLRDATVVEDAYQKFGAGIDEVRAEVEEMLKSGFYPGASPPRDAPSPTANDDPFKMKRSQSISGALPLPDLKSLKEEAAAAAVTASKLLVIYTFFWHCNKNPSKLVLLML</sequence>
<dbReference type="PROSITE" id="PS51391">
    <property type="entry name" value="CID"/>
    <property type="match status" value="1"/>
</dbReference>
<organism evidence="3">
    <name type="scientific">Gongylonema pulchrum</name>
    <dbReference type="NCBI Taxonomy" id="637853"/>
    <lineage>
        <taxon>Eukaryota</taxon>
        <taxon>Metazoa</taxon>
        <taxon>Ecdysozoa</taxon>
        <taxon>Nematoda</taxon>
        <taxon>Chromadorea</taxon>
        <taxon>Rhabditida</taxon>
        <taxon>Spirurina</taxon>
        <taxon>Spiruromorpha</taxon>
        <taxon>Spiruroidea</taxon>
        <taxon>Gongylonematidae</taxon>
        <taxon>Gongylonema</taxon>
    </lineage>
</organism>
<proteinExistence type="predicted"/>
<protein>
    <submittedName>
        <fullName evidence="3">CID domain-containing protein</fullName>
    </submittedName>
</protein>
<name>A0A183EN27_9BILA</name>